<dbReference type="RefSeq" id="WP_258120522.1">
    <property type="nucleotide sequence ID" value="NZ_CP062229.1"/>
</dbReference>
<organism evidence="1 2">
    <name type="scientific">Mesorhizobium onobrychidis</name>
    <dbReference type="NCBI Taxonomy" id="2775404"/>
    <lineage>
        <taxon>Bacteria</taxon>
        <taxon>Pseudomonadati</taxon>
        <taxon>Pseudomonadota</taxon>
        <taxon>Alphaproteobacteria</taxon>
        <taxon>Hyphomicrobiales</taxon>
        <taxon>Phyllobacteriaceae</taxon>
        <taxon>Mesorhizobium</taxon>
    </lineage>
</organism>
<evidence type="ECO:0000313" key="1">
    <source>
        <dbReference type="EMBL" id="UVC15567.1"/>
    </source>
</evidence>
<reference evidence="1" key="1">
    <citation type="submission" date="2020-09" db="EMBL/GenBank/DDBJ databases">
        <title>Rhizobia associated with sainfoin plants.</title>
        <authorList>
            <person name="Asharfi S."/>
            <person name="Kuzmanovic N."/>
            <person name="Bunk B."/>
            <person name="Sproeer C."/>
            <person name="Becker M."/>
            <person name="Thuenen T."/>
        </authorList>
    </citation>
    <scope>NUCLEOTIDE SEQUENCE</scope>
    <source>
        <strain evidence="1">OM4</strain>
    </source>
</reference>
<accession>A0ABY5QZT9</accession>
<proteinExistence type="predicted"/>
<dbReference type="Proteomes" id="UP001058098">
    <property type="component" value="Chromosome"/>
</dbReference>
<protein>
    <submittedName>
        <fullName evidence="1">Uncharacterized protein</fullName>
    </submittedName>
</protein>
<name>A0ABY5QZT9_9HYPH</name>
<keyword evidence="2" id="KW-1185">Reference proteome</keyword>
<evidence type="ECO:0000313" key="2">
    <source>
        <dbReference type="Proteomes" id="UP001058098"/>
    </source>
</evidence>
<gene>
    <name evidence="1" type="ORF">IHQ72_35050</name>
</gene>
<dbReference type="EMBL" id="CP062229">
    <property type="protein sequence ID" value="UVC15567.1"/>
    <property type="molecule type" value="Genomic_DNA"/>
</dbReference>
<sequence length="53" mass="5522">MSAPGPFAQHPLGKPAAFKLANLRQIILPDGEMPEADNFEISAVCGMVVLATG</sequence>